<reference evidence="1" key="1">
    <citation type="submission" date="2023-07" db="EMBL/GenBank/DDBJ databases">
        <title>Black Yeasts Isolated from many extreme environments.</title>
        <authorList>
            <person name="Coleine C."/>
            <person name="Stajich J.E."/>
            <person name="Selbmann L."/>
        </authorList>
    </citation>
    <scope>NUCLEOTIDE SEQUENCE</scope>
    <source>
        <strain evidence="1">CCFEE 5714</strain>
    </source>
</reference>
<sequence>MEAVSALLGIVAFSATYFEACIKGLVILSKARSYRRDVSGVSLMLELELHKLHAWAVEIGLSQQPPMLLVDTQYTSIVPKVLKHLQTLVSDLDKLKHTHGLQLQETADQLLILDGDDSAFVRLGIETNDGCDHILTRIFKQRKEPWKVLKWVTFDEQKVRGLLDQVKAFIQELQQILDRTRQAKLAKAVDMLLRNAVLNSANEQDLDMIGFGGEGASTGNTVAAAARLKKQGLLLGVMDIQPAPVPPETQRQIDGPKPRLRSSPLHVIMPRYSNSDLARMRLSASHLSFETYTGSEARVLARYDNDPVLLEFKNVSGLHHDSMKDRLCKVSFFLRDLDSSFNALSCRGFVKVYDRYAYVFDLREDVSPSRALRPLPSFRTLTHLLDEARKPSLNLRMAFAITILETLLQLHTSGWLHKELRSDNILFILDSCEDTYDFLLAPIRITGYVYARADDPHEPTEPLESELNADLYRHPACLRQPRQLFRRAFDAFSVGCILLELGLWCSLSTLFQRTSGRPQGREAQSLDLMRIRHEMFLSPIGRWYTNDINDSASARDVGIRGEVVQSLEAMMGKAYARIVMQLICASGGEDGIDSAAEVEAPQQKNMLHLEIDCLEKLRTIAEVLSAFHGRKGRYPVSDSIVAAAKVHRKVQGS</sequence>
<gene>
    <name evidence="1" type="ORF">LTR37_017756</name>
</gene>
<evidence type="ECO:0000313" key="2">
    <source>
        <dbReference type="Proteomes" id="UP001281147"/>
    </source>
</evidence>
<accession>A0ACC3MIY3</accession>
<dbReference type="EMBL" id="JAUTXU010000235">
    <property type="protein sequence ID" value="KAK3696850.1"/>
    <property type="molecule type" value="Genomic_DNA"/>
</dbReference>
<organism evidence="1 2">
    <name type="scientific">Vermiconidia calcicola</name>
    <dbReference type="NCBI Taxonomy" id="1690605"/>
    <lineage>
        <taxon>Eukaryota</taxon>
        <taxon>Fungi</taxon>
        <taxon>Dikarya</taxon>
        <taxon>Ascomycota</taxon>
        <taxon>Pezizomycotina</taxon>
        <taxon>Dothideomycetes</taxon>
        <taxon>Dothideomycetidae</taxon>
        <taxon>Mycosphaerellales</taxon>
        <taxon>Extremaceae</taxon>
        <taxon>Vermiconidia</taxon>
    </lineage>
</organism>
<name>A0ACC3MIY3_9PEZI</name>
<proteinExistence type="predicted"/>
<protein>
    <submittedName>
        <fullName evidence="1">Uncharacterized protein</fullName>
    </submittedName>
</protein>
<evidence type="ECO:0000313" key="1">
    <source>
        <dbReference type="EMBL" id="KAK3696850.1"/>
    </source>
</evidence>
<dbReference type="Proteomes" id="UP001281147">
    <property type="component" value="Unassembled WGS sequence"/>
</dbReference>
<keyword evidence="2" id="KW-1185">Reference proteome</keyword>
<comment type="caution">
    <text evidence="1">The sequence shown here is derived from an EMBL/GenBank/DDBJ whole genome shotgun (WGS) entry which is preliminary data.</text>
</comment>